<feature type="domain" description="PCI" evidence="1">
    <location>
        <begin position="3"/>
        <end position="33"/>
    </location>
</feature>
<dbReference type="Gene3D" id="1.25.40.570">
    <property type="match status" value="1"/>
</dbReference>
<evidence type="ECO:0000313" key="2">
    <source>
        <dbReference type="EMBL" id="EMS10744.1"/>
    </source>
</evidence>
<dbReference type="Pfam" id="PF01399">
    <property type="entry name" value="PCI"/>
    <property type="match status" value="1"/>
</dbReference>
<dbReference type="VEuPathDB" id="AmoebaDB:KM1_002840"/>
<dbReference type="InterPro" id="IPR036390">
    <property type="entry name" value="WH_DNA-bd_sf"/>
</dbReference>
<dbReference type="Proteomes" id="UP000030780">
    <property type="component" value="Unassembled WGS sequence"/>
</dbReference>
<reference evidence="2 3" key="1">
    <citation type="submission" date="2013-01" db="EMBL/GenBank/DDBJ databases">
        <authorList>
            <person name="Inman J."/>
            <person name="Zafar N."/>
            <person name="Lorenzi H."/>
            <person name="Caler E."/>
        </authorList>
    </citation>
    <scope>NUCLEOTIDE SEQUENCE [LARGE SCALE GENOMIC DNA]</scope>
    <source>
        <strain evidence="2 3">HM-3:IMSS</strain>
    </source>
</reference>
<accession>M7WHA4</accession>
<dbReference type="AlphaFoldDB" id="M7WHA4"/>
<proteinExistence type="predicted"/>
<protein>
    <submittedName>
        <fullName evidence="2">Proteasome regulatory subunit</fullName>
    </submittedName>
</protein>
<evidence type="ECO:0000259" key="1">
    <source>
        <dbReference type="Pfam" id="PF01399"/>
    </source>
</evidence>
<dbReference type="EMBL" id="KB638908">
    <property type="protein sequence ID" value="EMS10744.1"/>
    <property type="molecule type" value="Genomic_DNA"/>
</dbReference>
<evidence type="ECO:0000313" key="3">
    <source>
        <dbReference type="Proteomes" id="UP000030780"/>
    </source>
</evidence>
<dbReference type="GO" id="GO:0000502">
    <property type="term" value="C:proteasome complex"/>
    <property type="evidence" value="ECO:0007669"/>
    <property type="project" value="UniProtKB-KW"/>
</dbReference>
<sequence>MEVHAVEKVISIMILEEKINGIIDQNNGILILYDDITSNKILSNGITLIEELSKAIDSLNDKAIKVIQETTLSTQL</sequence>
<gene>
    <name evidence="2" type="ORF">KM1_002840</name>
</gene>
<name>M7WHA4_ENTHI</name>
<organism evidence="2 3">
    <name type="scientific">Entamoeba histolytica HM-3:IMSS</name>
    <dbReference type="NCBI Taxonomy" id="885315"/>
    <lineage>
        <taxon>Eukaryota</taxon>
        <taxon>Amoebozoa</taxon>
        <taxon>Evosea</taxon>
        <taxon>Archamoebae</taxon>
        <taxon>Mastigamoebida</taxon>
        <taxon>Entamoebidae</taxon>
        <taxon>Entamoeba</taxon>
    </lineage>
</organism>
<dbReference type="SUPFAM" id="SSF46785">
    <property type="entry name" value="Winged helix' DNA-binding domain"/>
    <property type="match status" value="1"/>
</dbReference>
<keyword evidence="2" id="KW-0647">Proteasome</keyword>
<dbReference type="InterPro" id="IPR000717">
    <property type="entry name" value="PCI_dom"/>
</dbReference>